<dbReference type="PANTHER" id="PTHR15160">
    <property type="entry name" value="VON HIPPEL-LINDAU PROTEIN"/>
    <property type="match status" value="1"/>
</dbReference>
<accession>A0AAD8HTH6</accession>
<evidence type="ECO:0000313" key="5">
    <source>
        <dbReference type="EMBL" id="KAK1372192.1"/>
    </source>
</evidence>
<sequence>MVGAPALRIHTITTGVVCYDQAHKSSRLCCQFLNLRRILNQQHHFLRRISRSKSSNLCLAVISCNTNNNSDYNSHPQDAGHDFILASLLLSETVRHHHLRTHGFQEEIRWQSSNKSPPFSIQGRKPRADSNFIGPGFLQRFQSPTIFLKISCDEDFLLPIVVGEFAVQKLIESSQEDYNGDNPNHFQLARQIVGKLGYDVKMIKITERVVNTYFAGIYFQKPGKSEILRVDARPSDAINVAQRCKVPIYVNKQVVLNDAIKIDYAGRIRDTKSIYDVTLDSAADGPDLLLEELDMVKNLNLAVKQERYSDAATWRDKLMKHRDLRNEH</sequence>
<dbReference type="GO" id="GO:0030891">
    <property type="term" value="C:VCB complex"/>
    <property type="evidence" value="ECO:0007669"/>
    <property type="project" value="TreeGrafter"/>
</dbReference>
<dbReference type="EMBL" id="JAUIZM010000008">
    <property type="protein sequence ID" value="KAK1372192.1"/>
    <property type="molecule type" value="Genomic_DNA"/>
</dbReference>
<gene>
    <name evidence="5" type="ORF">POM88_038284</name>
</gene>
<evidence type="ECO:0000256" key="3">
    <source>
        <dbReference type="ARBA" id="ARBA00025428"/>
    </source>
</evidence>
<keyword evidence="2" id="KW-0378">Hydrolase</keyword>
<name>A0AAD8HTH6_9APIA</name>
<dbReference type="Proteomes" id="UP001237642">
    <property type="component" value="Unassembled WGS sequence"/>
</dbReference>
<proteinExistence type="inferred from homology"/>
<dbReference type="InterPro" id="IPR003729">
    <property type="entry name" value="Bi_nuclease_dom"/>
</dbReference>
<dbReference type="PANTHER" id="PTHR15160:SF1">
    <property type="entry name" value="VON HIPPEL-LINDAU DISEASE TUMOR SUPPRESSOR"/>
    <property type="match status" value="1"/>
</dbReference>
<dbReference type="SUPFAM" id="SSF103256">
    <property type="entry name" value="Hypothetical protein TM0160"/>
    <property type="match status" value="1"/>
</dbReference>
<feature type="domain" description="BFN" evidence="4">
    <location>
        <begin position="125"/>
        <end position="262"/>
    </location>
</feature>
<evidence type="ECO:0000259" key="4">
    <source>
        <dbReference type="PROSITE" id="PS51658"/>
    </source>
</evidence>
<protein>
    <submittedName>
        <fullName evidence="5">Bifunctional nuclease</fullName>
    </submittedName>
</protein>
<dbReference type="PROSITE" id="PS51658">
    <property type="entry name" value="BFN"/>
    <property type="match status" value="1"/>
</dbReference>
<evidence type="ECO:0000313" key="6">
    <source>
        <dbReference type="Proteomes" id="UP001237642"/>
    </source>
</evidence>
<comment type="function">
    <text evidence="3">Bifunctional nuclease with both RNase and DNase activities. Involved in basal defense response. Participates in abscisic acid-derived callose deposition following infection by a necrotrophic pathogen.</text>
</comment>
<comment type="similarity">
    <text evidence="1">Belongs to the bifunctional nuclease family.</text>
</comment>
<dbReference type="InterPro" id="IPR036104">
    <property type="entry name" value="BFN_sf"/>
</dbReference>
<dbReference type="AlphaFoldDB" id="A0AAD8HTH6"/>
<comment type="caution">
    <text evidence="5">The sequence shown here is derived from an EMBL/GenBank/DDBJ whole genome shotgun (WGS) entry which is preliminary data.</text>
</comment>
<dbReference type="Pfam" id="PF02577">
    <property type="entry name" value="BFN_dom"/>
    <property type="match status" value="1"/>
</dbReference>
<dbReference type="GO" id="GO:0005634">
    <property type="term" value="C:nucleus"/>
    <property type="evidence" value="ECO:0007669"/>
    <property type="project" value="TreeGrafter"/>
</dbReference>
<dbReference type="Gene3D" id="3.10.690.10">
    <property type="entry name" value="Bifunctional nuclease domain"/>
    <property type="match status" value="1"/>
</dbReference>
<dbReference type="GO" id="GO:0016567">
    <property type="term" value="P:protein ubiquitination"/>
    <property type="evidence" value="ECO:0007669"/>
    <property type="project" value="TreeGrafter"/>
</dbReference>
<reference evidence="5" key="2">
    <citation type="submission" date="2023-05" db="EMBL/GenBank/DDBJ databases">
        <authorList>
            <person name="Schelkunov M.I."/>
        </authorList>
    </citation>
    <scope>NUCLEOTIDE SEQUENCE</scope>
    <source>
        <strain evidence="5">Hsosn_3</strain>
        <tissue evidence="5">Leaf</tissue>
    </source>
</reference>
<keyword evidence="6" id="KW-1185">Reference proteome</keyword>
<reference evidence="5" key="1">
    <citation type="submission" date="2023-02" db="EMBL/GenBank/DDBJ databases">
        <title>Genome of toxic invasive species Heracleum sosnowskyi carries increased number of genes despite the absence of recent whole-genome duplications.</title>
        <authorList>
            <person name="Schelkunov M."/>
            <person name="Shtratnikova V."/>
            <person name="Makarenko M."/>
            <person name="Klepikova A."/>
            <person name="Omelchenko D."/>
            <person name="Novikova G."/>
            <person name="Obukhova E."/>
            <person name="Bogdanov V."/>
            <person name="Penin A."/>
            <person name="Logacheva M."/>
        </authorList>
    </citation>
    <scope>NUCLEOTIDE SEQUENCE</scope>
    <source>
        <strain evidence="5">Hsosn_3</strain>
        <tissue evidence="5">Leaf</tissue>
    </source>
</reference>
<evidence type="ECO:0000256" key="2">
    <source>
        <dbReference type="ARBA" id="ARBA00022722"/>
    </source>
</evidence>
<evidence type="ECO:0000256" key="1">
    <source>
        <dbReference type="ARBA" id="ARBA00009095"/>
    </source>
</evidence>
<dbReference type="GO" id="GO:0004518">
    <property type="term" value="F:nuclease activity"/>
    <property type="evidence" value="ECO:0007669"/>
    <property type="project" value="UniProtKB-UniRule"/>
</dbReference>
<organism evidence="5 6">
    <name type="scientific">Heracleum sosnowskyi</name>
    <dbReference type="NCBI Taxonomy" id="360622"/>
    <lineage>
        <taxon>Eukaryota</taxon>
        <taxon>Viridiplantae</taxon>
        <taxon>Streptophyta</taxon>
        <taxon>Embryophyta</taxon>
        <taxon>Tracheophyta</taxon>
        <taxon>Spermatophyta</taxon>
        <taxon>Magnoliopsida</taxon>
        <taxon>eudicotyledons</taxon>
        <taxon>Gunneridae</taxon>
        <taxon>Pentapetalae</taxon>
        <taxon>asterids</taxon>
        <taxon>campanulids</taxon>
        <taxon>Apiales</taxon>
        <taxon>Apiaceae</taxon>
        <taxon>Apioideae</taxon>
        <taxon>apioid superclade</taxon>
        <taxon>Tordylieae</taxon>
        <taxon>Tordyliinae</taxon>
        <taxon>Heracleum</taxon>
    </lineage>
</organism>
<keyword evidence="2" id="KW-0540">Nuclease</keyword>